<dbReference type="EMBL" id="JUEU01000142">
    <property type="protein sequence ID" value="KOP59250.1"/>
    <property type="molecule type" value="Genomic_DNA"/>
</dbReference>
<protein>
    <recommendedName>
        <fullName evidence="3">TIGR02646 family protein</fullName>
    </recommendedName>
</protein>
<evidence type="ECO:0000313" key="2">
    <source>
        <dbReference type="Proteomes" id="UP000037201"/>
    </source>
</evidence>
<gene>
    <name evidence="1" type="ORF">OX90_12460</name>
</gene>
<dbReference type="NCBIfam" id="TIGR02646">
    <property type="entry name" value="retron system putative HNH endonuclease"/>
    <property type="match status" value="1"/>
</dbReference>
<sequence length="194" mass="22125">MLKEQYQLCCYSELRADEAGLGYHIEHVINKGMMPQRTFDYGNLAASAIHSEQIPSLPKGQVFGGHAPGKTNPYDESLFVSCHDANCARFFAYLSDGRIVPREVLNKADQKRARYTIDLLNLDSPFLRVLRRNWWSALDEELNEYINEDLDYTALVQQDLLPDDGKLNSFFSLTRQFYGPVAEDTLAKEAPELL</sequence>
<evidence type="ECO:0000313" key="1">
    <source>
        <dbReference type="EMBL" id="KOP59250.1"/>
    </source>
</evidence>
<reference evidence="1 2" key="2">
    <citation type="submission" date="2015-09" db="EMBL/GenBank/DDBJ databases">
        <title>Genome analysis of Pseudomonas syringae pv. porri LMG.</title>
        <authorList>
            <person name="Rombouts S."/>
        </authorList>
    </citation>
    <scope>NUCLEOTIDE SEQUENCE [LARGE SCALE GENOMIC DNA]</scope>
    <source>
        <strain evidence="1 2">LMG 28496</strain>
    </source>
</reference>
<organism evidence="1 2">
    <name type="scientific">Pseudomonas coronafaciens pv. porri</name>
    <dbReference type="NCBI Taxonomy" id="83964"/>
    <lineage>
        <taxon>Bacteria</taxon>
        <taxon>Pseudomonadati</taxon>
        <taxon>Pseudomonadota</taxon>
        <taxon>Gammaproteobacteria</taxon>
        <taxon>Pseudomonadales</taxon>
        <taxon>Pseudomonadaceae</taxon>
        <taxon>Pseudomonas</taxon>
        <taxon>Pseudomonas coronafaciens</taxon>
    </lineage>
</organism>
<reference evidence="1 2" key="1">
    <citation type="submission" date="2014-12" db="EMBL/GenBank/DDBJ databases">
        <authorList>
            <person name="Baeyen S."/>
        </authorList>
    </citation>
    <scope>NUCLEOTIDE SEQUENCE [LARGE SCALE GENOMIC DNA]</scope>
    <source>
        <strain evidence="1 2">LMG 28496</strain>
    </source>
</reference>
<dbReference type="InterPro" id="IPR013467">
    <property type="entry name" value="HNH78-like"/>
</dbReference>
<name>A0ABR5JQ27_9PSED</name>
<proteinExistence type="predicted"/>
<dbReference type="Proteomes" id="UP000037201">
    <property type="component" value="Unassembled WGS sequence"/>
</dbReference>
<keyword evidence="2" id="KW-1185">Reference proteome</keyword>
<accession>A0ABR5JQ27</accession>
<evidence type="ECO:0008006" key="3">
    <source>
        <dbReference type="Google" id="ProtNLM"/>
    </source>
</evidence>
<comment type="caution">
    <text evidence="1">The sequence shown here is derived from an EMBL/GenBank/DDBJ whole genome shotgun (WGS) entry which is preliminary data.</text>
</comment>